<evidence type="ECO:0000313" key="14">
    <source>
        <dbReference type="EMBL" id="SHK44821.1"/>
    </source>
</evidence>
<dbReference type="Pfam" id="PF10576">
    <property type="entry name" value="EndIII_4Fe-2S"/>
    <property type="match status" value="1"/>
</dbReference>
<evidence type="ECO:0000256" key="4">
    <source>
        <dbReference type="ARBA" id="ARBA00022763"/>
    </source>
</evidence>
<dbReference type="Gene3D" id="1.10.340.30">
    <property type="entry name" value="Hypothetical protein, domain 2"/>
    <property type="match status" value="1"/>
</dbReference>
<evidence type="ECO:0000256" key="11">
    <source>
        <dbReference type="ARBA" id="ARBA00023295"/>
    </source>
</evidence>
<feature type="binding site" evidence="12">
    <location>
        <position position="209"/>
    </location>
    <ligand>
        <name>[4Fe-4S] cluster</name>
        <dbReference type="ChEBI" id="CHEBI:49883"/>
    </ligand>
</feature>
<dbReference type="AlphaFoldDB" id="A0A1M6SJ99"/>
<dbReference type="SMART" id="SM00525">
    <property type="entry name" value="FES"/>
    <property type="match status" value="1"/>
</dbReference>
<comment type="function">
    <text evidence="12">DNA repair enzyme that has both DNA N-glycosylase activity and AP-lyase activity. The DNA N-glycosylase activity releases various damaged pyrimidines from DNA by cleaving the N-glycosidic bond, leaving an AP (apurinic/apyrimidinic) site. The AP-lyase activity cleaves the phosphodiester bond 3' to the AP site by a beta-elimination, leaving a 3'-terminal unsaturated sugar and a product with a terminal 5'-phosphate.</text>
</comment>
<dbReference type="EC" id="4.2.99.18" evidence="12"/>
<sequence>MRKEEIHKLVEILKEEFPKWKAPIVSLLAYKTKSPFCTLVCALLSTRTRDETTAQVCEKFTQKVKSPQDILNMPLEELERLIYPVGFYRNKARQLKELARQLIDNYSGKVPDSLEELLKLKGVGRKVANLVLAEGYQRPAICVDTHVHRISNRLGIVKTKDPYQTEIELMKVLPVEYWRDFNKLLVAFGQTICKPTKPKCEECPVRDLCEYYKSKSL</sequence>
<dbReference type="Gene3D" id="1.10.1670.10">
    <property type="entry name" value="Helix-hairpin-Helix base-excision DNA repair enzymes (C-terminal)"/>
    <property type="match status" value="1"/>
</dbReference>
<dbReference type="GO" id="GO:0003677">
    <property type="term" value="F:DNA binding"/>
    <property type="evidence" value="ECO:0007669"/>
    <property type="project" value="UniProtKB-UniRule"/>
</dbReference>
<keyword evidence="7 12" id="KW-0411">Iron-sulfur</keyword>
<dbReference type="InterPro" id="IPR000445">
    <property type="entry name" value="HhH_motif"/>
</dbReference>
<keyword evidence="14" id="KW-0540">Nuclease</keyword>
<dbReference type="InterPro" id="IPR023170">
    <property type="entry name" value="HhH_base_excis_C"/>
</dbReference>
<comment type="cofactor">
    <cofactor evidence="12">
        <name>[4Fe-4S] cluster</name>
        <dbReference type="ChEBI" id="CHEBI:49883"/>
    </cofactor>
    <text evidence="12">Binds 1 [4Fe-4S] cluster.</text>
</comment>
<dbReference type="GO" id="GO:0046872">
    <property type="term" value="F:metal ion binding"/>
    <property type="evidence" value="ECO:0007669"/>
    <property type="project" value="UniProtKB-KW"/>
</dbReference>
<keyword evidence="8 12" id="KW-0238">DNA-binding</keyword>
<dbReference type="Pfam" id="PF00730">
    <property type="entry name" value="HhH-GPD"/>
    <property type="match status" value="1"/>
</dbReference>
<evidence type="ECO:0000256" key="12">
    <source>
        <dbReference type="HAMAP-Rule" id="MF_00942"/>
    </source>
</evidence>
<keyword evidence="2 12" id="KW-0004">4Fe-4S</keyword>
<keyword evidence="6 12" id="KW-0408">Iron</keyword>
<dbReference type="InterPro" id="IPR005759">
    <property type="entry name" value="Nth"/>
</dbReference>
<keyword evidence="5 12" id="KW-0378">Hydrolase</keyword>
<protein>
    <recommendedName>
        <fullName evidence="12">Endonuclease III</fullName>
        <ecNumber evidence="12">4.2.99.18</ecNumber>
    </recommendedName>
    <alternativeName>
        <fullName evidence="12">DNA-(apurinic or apyrimidinic site) lyase</fullName>
    </alternativeName>
</protein>
<dbReference type="InterPro" id="IPR003265">
    <property type="entry name" value="HhH-GPD_domain"/>
</dbReference>
<name>A0A1M6SJ99_9AQUI</name>
<dbReference type="GO" id="GO:0051539">
    <property type="term" value="F:4 iron, 4 sulfur cluster binding"/>
    <property type="evidence" value="ECO:0007669"/>
    <property type="project" value="UniProtKB-UniRule"/>
</dbReference>
<dbReference type="GO" id="GO:0006289">
    <property type="term" value="P:nucleotide-excision repair"/>
    <property type="evidence" value="ECO:0007669"/>
    <property type="project" value="TreeGrafter"/>
</dbReference>
<dbReference type="EMBL" id="LT670846">
    <property type="protein sequence ID" value="SHK44821.1"/>
    <property type="molecule type" value="Genomic_DNA"/>
</dbReference>
<evidence type="ECO:0000256" key="3">
    <source>
        <dbReference type="ARBA" id="ARBA00022723"/>
    </source>
</evidence>
<dbReference type="OrthoDB" id="9800977at2"/>
<keyword evidence="9 12" id="KW-0234">DNA repair</keyword>
<gene>
    <name evidence="12" type="primary">nth</name>
    <name evidence="14" type="ORF">SAMN05444391_1050</name>
</gene>
<feature type="binding site" evidence="12">
    <location>
        <position position="203"/>
    </location>
    <ligand>
        <name>[4Fe-4S] cluster</name>
        <dbReference type="ChEBI" id="CHEBI:49883"/>
    </ligand>
</feature>
<keyword evidence="3 12" id="KW-0479">Metal-binding</keyword>
<feature type="domain" description="HhH-GPD" evidence="13">
    <location>
        <begin position="44"/>
        <end position="191"/>
    </location>
</feature>
<evidence type="ECO:0000256" key="7">
    <source>
        <dbReference type="ARBA" id="ARBA00023014"/>
    </source>
</evidence>
<feature type="binding site" evidence="12">
    <location>
        <position position="200"/>
    </location>
    <ligand>
        <name>[4Fe-4S] cluster</name>
        <dbReference type="ChEBI" id="CHEBI:49883"/>
    </ligand>
</feature>
<evidence type="ECO:0000313" key="15">
    <source>
        <dbReference type="Proteomes" id="UP000189810"/>
    </source>
</evidence>
<accession>A0A1M6SJ99</accession>
<keyword evidence="11 12" id="KW-0326">Glycosidase</keyword>
<dbReference type="CDD" id="cd00056">
    <property type="entry name" value="ENDO3c"/>
    <property type="match status" value="1"/>
</dbReference>
<evidence type="ECO:0000256" key="10">
    <source>
        <dbReference type="ARBA" id="ARBA00023239"/>
    </source>
</evidence>
<comment type="catalytic activity">
    <reaction evidence="12">
        <text>2'-deoxyribonucleotide-(2'-deoxyribose 5'-phosphate)-2'-deoxyribonucleotide-DNA = a 3'-end 2'-deoxyribonucleotide-(2,3-dehydro-2,3-deoxyribose 5'-phosphate)-DNA + a 5'-end 5'-phospho-2'-deoxyribonucleoside-DNA + H(+)</text>
        <dbReference type="Rhea" id="RHEA:66592"/>
        <dbReference type="Rhea" id="RHEA-COMP:13180"/>
        <dbReference type="Rhea" id="RHEA-COMP:16897"/>
        <dbReference type="Rhea" id="RHEA-COMP:17067"/>
        <dbReference type="ChEBI" id="CHEBI:15378"/>
        <dbReference type="ChEBI" id="CHEBI:136412"/>
        <dbReference type="ChEBI" id="CHEBI:157695"/>
        <dbReference type="ChEBI" id="CHEBI:167181"/>
        <dbReference type="EC" id="4.2.99.18"/>
    </reaction>
</comment>
<dbReference type="GO" id="GO:0140078">
    <property type="term" value="F:class I DNA-(apurinic or apyrimidinic site) endonuclease activity"/>
    <property type="evidence" value="ECO:0007669"/>
    <property type="project" value="UniProtKB-EC"/>
</dbReference>
<dbReference type="PANTHER" id="PTHR43286">
    <property type="entry name" value="ENDONUCLEASE III-LIKE PROTEIN 1"/>
    <property type="match status" value="1"/>
</dbReference>
<dbReference type="PIRSF" id="PIRSF001435">
    <property type="entry name" value="Nth"/>
    <property type="match status" value="1"/>
</dbReference>
<proteinExistence type="inferred from homology"/>
<keyword evidence="15" id="KW-1185">Reference proteome</keyword>
<dbReference type="SUPFAM" id="SSF48150">
    <property type="entry name" value="DNA-glycosylase"/>
    <property type="match status" value="1"/>
</dbReference>
<reference evidence="14 15" key="1">
    <citation type="submission" date="2016-11" db="EMBL/GenBank/DDBJ databases">
        <authorList>
            <person name="Jaros S."/>
            <person name="Januszkiewicz K."/>
            <person name="Wedrychowicz H."/>
        </authorList>
    </citation>
    <scope>NUCLEOTIDE SEQUENCE [LARGE SCALE GENOMIC DNA]</scope>
    <source>
        <strain evidence="14 15">DSM 19557</strain>
    </source>
</reference>
<keyword evidence="4 12" id="KW-0227">DNA damage</keyword>
<keyword evidence="10 12" id="KW-0456">Lyase</keyword>
<evidence type="ECO:0000256" key="2">
    <source>
        <dbReference type="ARBA" id="ARBA00022485"/>
    </source>
</evidence>
<dbReference type="InterPro" id="IPR011257">
    <property type="entry name" value="DNA_glycosylase"/>
</dbReference>
<dbReference type="InterPro" id="IPR004035">
    <property type="entry name" value="Endouclease-III_FeS-bd_BS"/>
</dbReference>
<dbReference type="Pfam" id="PF00633">
    <property type="entry name" value="HHH"/>
    <property type="match status" value="1"/>
</dbReference>
<evidence type="ECO:0000256" key="5">
    <source>
        <dbReference type="ARBA" id="ARBA00022801"/>
    </source>
</evidence>
<evidence type="ECO:0000256" key="8">
    <source>
        <dbReference type="ARBA" id="ARBA00023125"/>
    </source>
</evidence>
<dbReference type="STRING" id="381751.SAMN05444391_1050"/>
<evidence type="ECO:0000256" key="9">
    <source>
        <dbReference type="ARBA" id="ARBA00023204"/>
    </source>
</evidence>
<dbReference type="GO" id="GO:0000703">
    <property type="term" value="F:oxidized pyrimidine nucleobase lesion DNA N-glycosylase activity"/>
    <property type="evidence" value="ECO:0007669"/>
    <property type="project" value="TreeGrafter"/>
</dbReference>
<organism evidence="14 15">
    <name type="scientific">Thermocrinis minervae</name>
    <dbReference type="NCBI Taxonomy" id="381751"/>
    <lineage>
        <taxon>Bacteria</taxon>
        <taxon>Pseudomonadati</taxon>
        <taxon>Aquificota</taxon>
        <taxon>Aquificia</taxon>
        <taxon>Aquificales</taxon>
        <taxon>Aquificaceae</taxon>
        <taxon>Thermocrinis</taxon>
    </lineage>
</organism>
<comment type="similarity">
    <text evidence="1 12">Belongs to the Nth/MutY family.</text>
</comment>
<dbReference type="SMART" id="SM00478">
    <property type="entry name" value="ENDO3c"/>
    <property type="match status" value="1"/>
</dbReference>
<dbReference type="FunFam" id="1.10.340.30:FF:000001">
    <property type="entry name" value="Endonuclease III"/>
    <property type="match status" value="1"/>
</dbReference>
<dbReference type="PANTHER" id="PTHR43286:SF1">
    <property type="entry name" value="ENDONUCLEASE III-LIKE PROTEIN 1"/>
    <property type="match status" value="1"/>
</dbReference>
<evidence type="ECO:0000259" key="13">
    <source>
        <dbReference type="SMART" id="SM00478"/>
    </source>
</evidence>
<dbReference type="InterPro" id="IPR003651">
    <property type="entry name" value="Endonuclease3_FeS-loop_motif"/>
</dbReference>
<dbReference type="Proteomes" id="UP000189810">
    <property type="component" value="Chromosome I"/>
</dbReference>
<dbReference type="GO" id="GO:0006285">
    <property type="term" value="P:base-excision repair, AP site formation"/>
    <property type="evidence" value="ECO:0007669"/>
    <property type="project" value="TreeGrafter"/>
</dbReference>
<dbReference type="RefSeq" id="WP_079654162.1">
    <property type="nucleotide sequence ID" value="NZ_LT670846.1"/>
</dbReference>
<feature type="binding site" evidence="12">
    <location>
        <position position="193"/>
    </location>
    <ligand>
        <name>[4Fe-4S] cluster</name>
        <dbReference type="ChEBI" id="CHEBI:49883"/>
    </ligand>
</feature>
<evidence type="ECO:0000256" key="1">
    <source>
        <dbReference type="ARBA" id="ARBA00008343"/>
    </source>
</evidence>
<dbReference type="FunFam" id="1.10.1670.10:FF:000001">
    <property type="entry name" value="Endonuclease III"/>
    <property type="match status" value="1"/>
</dbReference>
<evidence type="ECO:0000256" key="6">
    <source>
        <dbReference type="ARBA" id="ARBA00023004"/>
    </source>
</evidence>
<dbReference type="PROSITE" id="PS00764">
    <property type="entry name" value="ENDONUCLEASE_III_1"/>
    <property type="match status" value="1"/>
</dbReference>
<dbReference type="HAMAP" id="MF_00942">
    <property type="entry name" value="Nth"/>
    <property type="match status" value="1"/>
</dbReference>
<keyword evidence="14" id="KW-0255">Endonuclease</keyword>